<keyword evidence="5" id="KW-0963">Cytoplasm</keyword>
<keyword evidence="10" id="KW-0175">Coiled coil</keyword>
<evidence type="ECO:0000256" key="9">
    <source>
        <dbReference type="ARBA" id="ARBA00022833"/>
    </source>
</evidence>
<feature type="domain" description="RING-type" evidence="15">
    <location>
        <begin position="10"/>
        <end position="66"/>
    </location>
</feature>
<evidence type="ECO:0000256" key="10">
    <source>
        <dbReference type="ARBA" id="ARBA00023054"/>
    </source>
</evidence>
<dbReference type="Gene3D" id="3.30.40.10">
    <property type="entry name" value="Zinc/RING finger domain, C3HC4 (zinc finger)"/>
    <property type="match status" value="1"/>
</dbReference>
<feature type="compositionally biased region" description="Pro residues" evidence="14">
    <location>
        <begin position="354"/>
        <end position="364"/>
    </location>
</feature>
<dbReference type="InterPro" id="IPR000315">
    <property type="entry name" value="Znf_B-box"/>
</dbReference>
<keyword evidence="19" id="KW-1185">Reference proteome</keyword>
<evidence type="ECO:0000313" key="19">
    <source>
        <dbReference type="Proteomes" id="UP001352852"/>
    </source>
</evidence>
<comment type="subcellular location">
    <subcellularLocation>
        <location evidence="3">Cytoplasm</location>
    </subcellularLocation>
    <subcellularLocation>
        <location evidence="2">Nucleus</location>
    </subcellularLocation>
</comment>
<accession>A0ABU7DWX3</accession>
<evidence type="ECO:0000259" key="16">
    <source>
        <dbReference type="PROSITE" id="PS50119"/>
    </source>
</evidence>
<dbReference type="PROSITE" id="PS50119">
    <property type="entry name" value="ZF_BBOX"/>
    <property type="match status" value="1"/>
</dbReference>
<dbReference type="PROSITE" id="PS50089">
    <property type="entry name" value="ZF_RING_2"/>
    <property type="match status" value="1"/>
</dbReference>
<evidence type="ECO:0000259" key="15">
    <source>
        <dbReference type="PROSITE" id="PS50089"/>
    </source>
</evidence>
<evidence type="ECO:0000256" key="2">
    <source>
        <dbReference type="ARBA" id="ARBA00004123"/>
    </source>
</evidence>
<sequence>MESLEKQLICPICLEMFTKPVVILPCQHNLCRKCANDVFQASNPYLSTRSGSTVTSGGRFRCPSCRHEVVLDRHGVYGLQRNLLVENIIDMYKQGSTSKPVPEKKQEQPMCEEHQDEKINIYCITCSAPTCSLCKVFGAHKDCQVAPLSDVFTKQKAELTDCISMLVGNNERIQAIISQLDETCRAVDENGRRQKSKVCETFDHVFALLEEKKAEMTVRVNSEQEEKLNYIRSLNRKYSEHLEGTAKLVETAIQTMDEPEMAVFLQTAKPLLQKLLQSTETSHLDKVQPGYENMEHFTVNFEPQRQALAIVDFIKLDEDDDDSEEEVEARGPKLGCYSEPQLQFAPAAANQLPPLAPPSATPPHKPSETPSPSSLPSTQAPPPLPLPTASSTQSEQQSELENKDGPKHVFSFSWLNQK</sequence>
<feature type="compositionally biased region" description="Low complexity" evidence="14">
    <location>
        <begin position="368"/>
        <end position="378"/>
    </location>
</feature>
<dbReference type="PANTHER" id="PTHR24099:SF17">
    <property type="entry name" value="TRIPARTITE MOTIF CONTAINING 55"/>
    <property type="match status" value="1"/>
</dbReference>
<dbReference type="InterPro" id="IPR017903">
    <property type="entry name" value="COS_domain"/>
</dbReference>
<evidence type="ECO:0000256" key="8">
    <source>
        <dbReference type="ARBA" id="ARBA00022771"/>
    </source>
</evidence>
<keyword evidence="8 13" id="KW-0863">Zinc-finger</keyword>
<evidence type="ECO:0000256" key="11">
    <source>
        <dbReference type="ARBA" id="ARBA00023179"/>
    </source>
</evidence>
<keyword evidence="12" id="KW-0539">Nucleus</keyword>
<evidence type="ECO:0000256" key="13">
    <source>
        <dbReference type="PROSITE-ProRule" id="PRU00024"/>
    </source>
</evidence>
<feature type="region of interest" description="Disordered" evidence="14">
    <location>
        <begin position="350"/>
        <end position="418"/>
    </location>
</feature>
<dbReference type="PROSITE" id="PS00518">
    <property type="entry name" value="ZF_RING_1"/>
    <property type="match status" value="1"/>
</dbReference>
<dbReference type="InterPro" id="IPR027370">
    <property type="entry name" value="Znf-RING_euk"/>
</dbReference>
<dbReference type="SMART" id="SM00336">
    <property type="entry name" value="BBOX"/>
    <property type="match status" value="1"/>
</dbReference>
<comment type="catalytic activity">
    <reaction evidence="1">
        <text>S-ubiquitinyl-[E2 ubiquitin-conjugating enzyme]-L-cysteine + [acceptor protein]-L-lysine = [E2 ubiquitin-conjugating enzyme]-L-cysteine + N(6)-ubiquitinyl-[acceptor protein]-L-lysine.</text>
        <dbReference type="EC" id="2.3.2.27"/>
    </reaction>
</comment>
<evidence type="ECO:0000256" key="1">
    <source>
        <dbReference type="ARBA" id="ARBA00000900"/>
    </source>
</evidence>
<dbReference type="PANTHER" id="PTHR24099">
    <property type="entry name" value="E3 UBIQUITIN-PROTEIN LIGASE TRIM36-RELATED"/>
    <property type="match status" value="1"/>
</dbReference>
<dbReference type="EMBL" id="JAHUTJ010035399">
    <property type="protein sequence ID" value="MED6278460.1"/>
    <property type="molecule type" value="Genomic_DNA"/>
</dbReference>
<dbReference type="Pfam" id="PF13445">
    <property type="entry name" value="zf-RING_UBOX"/>
    <property type="match status" value="1"/>
</dbReference>
<dbReference type="Gene3D" id="3.30.160.60">
    <property type="entry name" value="Classic Zinc Finger"/>
    <property type="match status" value="1"/>
</dbReference>
<dbReference type="SUPFAM" id="SSF57845">
    <property type="entry name" value="B-box zinc-binding domain"/>
    <property type="match status" value="1"/>
</dbReference>
<evidence type="ECO:0000259" key="17">
    <source>
        <dbReference type="PROSITE" id="PS51262"/>
    </source>
</evidence>
<organism evidence="18 19">
    <name type="scientific">Characodon lateralis</name>
    <dbReference type="NCBI Taxonomy" id="208331"/>
    <lineage>
        <taxon>Eukaryota</taxon>
        <taxon>Metazoa</taxon>
        <taxon>Chordata</taxon>
        <taxon>Craniata</taxon>
        <taxon>Vertebrata</taxon>
        <taxon>Euteleostomi</taxon>
        <taxon>Actinopterygii</taxon>
        <taxon>Neopterygii</taxon>
        <taxon>Teleostei</taxon>
        <taxon>Neoteleostei</taxon>
        <taxon>Acanthomorphata</taxon>
        <taxon>Ovalentaria</taxon>
        <taxon>Atherinomorphae</taxon>
        <taxon>Cyprinodontiformes</taxon>
        <taxon>Goodeidae</taxon>
        <taxon>Characodon</taxon>
    </lineage>
</organism>
<dbReference type="Gene3D" id="1.20.5.170">
    <property type="match status" value="1"/>
</dbReference>
<feature type="domain" description="B box-type" evidence="16">
    <location>
        <begin position="106"/>
        <end position="148"/>
    </location>
</feature>
<evidence type="ECO:0000256" key="6">
    <source>
        <dbReference type="ARBA" id="ARBA00022679"/>
    </source>
</evidence>
<evidence type="ECO:0000256" key="4">
    <source>
        <dbReference type="ARBA" id="ARBA00012483"/>
    </source>
</evidence>
<keyword evidence="9" id="KW-0862">Zinc</keyword>
<gene>
    <name evidence="18" type="primary">TRIM55_2</name>
    <name evidence="18" type="ORF">CHARACLAT_024047</name>
</gene>
<keyword evidence="6" id="KW-0808">Transferase</keyword>
<proteinExistence type="predicted"/>
<name>A0ABU7DWX3_9TELE</name>
<keyword evidence="7" id="KW-0479">Metal-binding</keyword>
<dbReference type="PROSITE" id="PS51262">
    <property type="entry name" value="COS"/>
    <property type="match status" value="1"/>
</dbReference>
<evidence type="ECO:0000256" key="7">
    <source>
        <dbReference type="ARBA" id="ARBA00022723"/>
    </source>
</evidence>
<feature type="domain" description="COS" evidence="17">
    <location>
        <begin position="256"/>
        <end position="314"/>
    </location>
</feature>
<dbReference type="SMART" id="SM00184">
    <property type="entry name" value="RING"/>
    <property type="match status" value="1"/>
</dbReference>
<evidence type="ECO:0000256" key="14">
    <source>
        <dbReference type="SAM" id="MobiDB-lite"/>
    </source>
</evidence>
<protein>
    <recommendedName>
        <fullName evidence="4">RING-type E3 ubiquitin transferase</fullName>
        <ecNumber evidence="4">2.3.2.27</ecNumber>
    </recommendedName>
</protein>
<dbReference type="InterPro" id="IPR001841">
    <property type="entry name" value="Znf_RING"/>
</dbReference>
<evidence type="ECO:0000256" key="5">
    <source>
        <dbReference type="ARBA" id="ARBA00022490"/>
    </source>
</evidence>
<evidence type="ECO:0000313" key="18">
    <source>
        <dbReference type="EMBL" id="MED6278460.1"/>
    </source>
</evidence>
<dbReference type="InterPro" id="IPR050617">
    <property type="entry name" value="E3_ligase_FN3/SPRY"/>
</dbReference>
<dbReference type="CDD" id="cd16760">
    <property type="entry name" value="RING-HC_MuRF2"/>
    <property type="match status" value="1"/>
</dbReference>
<dbReference type="InterPro" id="IPR013083">
    <property type="entry name" value="Znf_RING/FYVE/PHD"/>
</dbReference>
<dbReference type="EC" id="2.3.2.27" evidence="4"/>
<feature type="compositionally biased region" description="Low complexity" evidence="14">
    <location>
        <begin position="387"/>
        <end position="399"/>
    </location>
</feature>
<dbReference type="InterPro" id="IPR017907">
    <property type="entry name" value="Znf_RING_CS"/>
</dbReference>
<dbReference type="Proteomes" id="UP001352852">
    <property type="component" value="Unassembled WGS sequence"/>
</dbReference>
<reference evidence="18 19" key="1">
    <citation type="submission" date="2021-06" db="EMBL/GenBank/DDBJ databases">
        <authorList>
            <person name="Palmer J.M."/>
        </authorList>
    </citation>
    <scope>NUCLEOTIDE SEQUENCE [LARGE SCALE GENOMIC DNA]</scope>
    <source>
        <strain evidence="18 19">CL_MEX2019</strain>
        <tissue evidence="18">Muscle</tissue>
    </source>
</reference>
<keyword evidence="11" id="KW-0514">Muscle protein</keyword>
<comment type="caution">
    <text evidence="18">The sequence shown here is derived from an EMBL/GenBank/DDBJ whole genome shotgun (WGS) entry which is preliminary data.</text>
</comment>
<dbReference type="Pfam" id="PF00643">
    <property type="entry name" value="zf-B_box"/>
    <property type="match status" value="1"/>
</dbReference>
<evidence type="ECO:0000256" key="12">
    <source>
        <dbReference type="ARBA" id="ARBA00023242"/>
    </source>
</evidence>
<dbReference type="SUPFAM" id="SSF57850">
    <property type="entry name" value="RING/U-box"/>
    <property type="match status" value="1"/>
</dbReference>
<evidence type="ECO:0000256" key="3">
    <source>
        <dbReference type="ARBA" id="ARBA00004496"/>
    </source>
</evidence>